<evidence type="ECO:0000259" key="1">
    <source>
        <dbReference type="PROSITE" id="PS50112"/>
    </source>
</evidence>
<dbReference type="AlphaFoldDB" id="A0A081BRL4"/>
<dbReference type="Gene3D" id="3.30.450.20">
    <property type="entry name" value="PAS domain"/>
    <property type="match status" value="2"/>
</dbReference>
<dbReference type="EMBL" id="DF820460">
    <property type="protein sequence ID" value="GAK54045.1"/>
    <property type="molecule type" value="Genomic_DNA"/>
</dbReference>
<evidence type="ECO:0000259" key="2">
    <source>
        <dbReference type="PROSITE" id="PS50113"/>
    </source>
</evidence>
<evidence type="ECO:0000313" key="3">
    <source>
        <dbReference type="EMBL" id="GAK54045.1"/>
    </source>
</evidence>
<dbReference type="Proteomes" id="UP000030700">
    <property type="component" value="Unassembled WGS sequence"/>
</dbReference>
<protein>
    <submittedName>
        <fullName evidence="3">Diguanylate cyclase/phosphodiesterase with PAS/PAC sensor(S)</fullName>
    </submittedName>
</protein>
<feature type="domain" description="PAS" evidence="1">
    <location>
        <begin position="8"/>
        <end position="79"/>
    </location>
</feature>
<dbReference type="Pfam" id="PF13426">
    <property type="entry name" value="PAS_9"/>
    <property type="match status" value="1"/>
</dbReference>
<reference evidence="3 4" key="1">
    <citation type="journal article" date="2015" name="PeerJ">
        <title>First genomic representation of candidate bacterial phylum KSB3 points to enhanced environmental sensing as a trigger of wastewater bulking.</title>
        <authorList>
            <person name="Sekiguchi Y."/>
            <person name="Ohashi A."/>
            <person name="Parks D.H."/>
            <person name="Yamauchi T."/>
            <person name="Tyson G.W."/>
            <person name="Hugenholtz P."/>
        </authorList>
    </citation>
    <scope>NUCLEOTIDE SEQUENCE [LARGE SCALE GENOMIC DNA]</scope>
</reference>
<feature type="domain" description="PAC" evidence="2">
    <location>
        <begin position="219"/>
        <end position="268"/>
    </location>
</feature>
<dbReference type="PANTHER" id="PTHR44757">
    <property type="entry name" value="DIGUANYLATE CYCLASE DGCP"/>
    <property type="match status" value="1"/>
</dbReference>
<organism evidence="3 4">
    <name type="scientific">Candidatus Moduliflexus flocculans</name>
    <dbReference type="NCBI Taxonomy" id="1499966"/>
    <lineage>
        <taxon>Bacteria</taxon>
        <taxon>Candidatus Moduliflexota</taxon>
        <taxon>Candidatus Moduliflexia</taxon>
        <taxon>Candidatus Moduliflexales</taxon>
        <taxon>Candidatus Moduliflexaceae</taxon>
    </lineage>
</organism>
<dbReference type="InterPro" id="IPR052155">
    <property type="entry name" value="Biofilm_reg_signaling"/>
</dbReference>
<sequence>MVAELETTAAHYRLLADNMADVVWVFNLDAQRFTYVSPSVRQLRGYTPEEVLTQTMAEVVTPASLAMIQADLPSQLAAFFAGEPAAVAQTHDIEQIRKDGSTVWTEVVTTLMQNAAGGLDILGVSRDIATRKQAEEALKKSEQKLRTLFEILPVGVSILNVERQIVYMNPRLEEILSMSHAGLLRGDYAARQYLRPDGTPMLLSEFSSNRALQEQHAVYAVETGVVKEDGTIVWINVNAVPVDFPDWRVVVVSTDITARKQAEETLREQIEMLRLAYAAADLGI</sequence>
<evidence type="ECO:0000313" key="4">
    <source>
        <dbReference type="Proteomes" id="UP000030700"/>
    </source>
</evidence>
<dbReference type="NCBIfam" id="TIGR00229">
    <property type="entry name" value="sensory_box"/>
    <property type="match status" value="2"/>
</dbReference>
<dbReference type="PROSITE" id="PS50112">
    <property type="entry name" value="PAS"/>
    <property type="match status" value="2"/>
</dbReference>
<dbReference type="SMART" id="SM00086">
    <property type="entry name" value="PAC"/>
    <property type="match status" value="2"/>
</dbReference>
<dbReference type="STRING" id="1499966.U14_05322"/>
<dbReference type="InterPro" id="IPR000014">
    <property type="entry name" value="PAS"/>
</dbReference>
<gene>
    <name evidence="3" type="ORF">U14_05322</name>
</gene>
<dbReference type="InterPro" id="IPR013767">
    <property type="entry name" value="PAS_fold"/>
</dbReference>
<dbReference type="HOGENOM" id="CLU_978819_0_0_0"/>
<dbReference type="GO" id="GO:0006355">
    <property type="term" value="P:regulation of DNA-templated transcription"/>
    <property type="evidence" value="ECO:0007669"/>
    <property type="project" value="InterPro"/>
</dbReference>
<dbReference type="PANTHER" id="PTHR44757:SF2">
    <property type="entry name" value="BIOFILM ARCHITECTURE MAINTENANCE PROTEIN MBAA"/>
    <property type="match status" value="1"/>
</dbReference>
<dbReference type="SMART" id="SM00091">
    <property type="entry name" value="PAS"/>
    <property type="match status" value="2"/>
</dbReference>
<dbReference type="PROSITE" id="PS50113">
    <property type="entry name" value="PAC"/>
    <property type="match status" value="2"/>
</dbReference>
<feature type="domain" description="PAS" evidence="1">
    <location>
        <begin position="141"/>
        <end position="215"/>
    </location>
</feature>
<dbReference type="SUPFAM" id="SSF55785">
    <property type="entry name" value="PYP-like sensor domain (PAS domain)"/>
    <property type="match status" value="2"/>
</dbReference>
<proteinExistence type="predicted"/>
<dbReference type="InterPro" id="IPR000700">
    <property type="entry name" value="PAS-assoc_C"/>
</dbReference>
<name>A0A081BRL4_9BACT</name>
<dbReference type="InterPro" id="IPR035965">
    <property type="entry name" value="PAS-like_dom_sf"/>
</dbReference>
<feature type="domain" description="PAC" evidence="2">
    <location>
        <begin position="89"/>
        <end position="140"/>
    </location>
</feature>
<accession>A0A081BRL4</accession>
<dbReference type="CDD" id="cd00130">
    <property type="entry name" value="PAS"/>
    <property type="match status" value="2"/>
</dbReference>
<dbReference type="Pfam" id="PF00989">
    <property type="entry name" value="PAS"/>
    <property type="match status" value="1"/>
</dbReference>
<dbReference type="InterPro" id="IPR001610">
    <property type="entry name" value="PAC"/>
</dbReference>
<keyword evidence="4" id="KW-1185">Reference proteome</keyword>